<dbReference type="SMART" id="SM00220">
    <property type="entry name" value="S_TKc"/>
    <property type="match status" value="1"/>
</dbReference>
<dbReference type="OrthoDB" id="10250725at2759"/>
<dbReference type="Pfam" id="PF00069">
    <property type="entry name" value="Pkinase"/>
    <property type="match status" value="2"/>
</dbReference>
<evidence type="ECO:0000259" key="11">
    <source>
        <dbReference type="PROSITE" id="PS50011"/>
    </source>
</evidence>
<keyword evidence="4 9" id="KW-0547">Nucleotide-binding</keyword>
<sequence length="619" mass="69506">MAASEYELLELIGHGSFGQIRKIRQLSDNKILVRKEISYKTMNLKEKSQLIAEFRILKSLVHPNIVRCYHHEHIPEDSSVYLYMEYCGGGDLAGIIRNCKATGTYVPESMVWSVFTQLVLALYRCHYNADPPPPGELFTANVNGSSINVDSPPPQPTSVILHRDLKPDNVFLDQDNTVKLGDFGLAKILDQEQFLANTYVGTPYYMSPEVMMDKPFTPQSDIWSLGCVMYELCARHPPFQAKTHLQLSQKIQDGVFPPLPPVYSAVLGKTIAACINVSQAQRPTTATLLRLDVMKLCRRERELMDAQRQVEALREQIFKEREVMLKQMQLEQMQMYQQVQDEMDTEVARRVKQILEQQQSQIKLVSPIISKQQQQQQQQNYQPGPSSPQFSTMSSDVLMSSYSMPPNRNVKGPRINTSPSPRFNPTMENLTSTMNSMNFSFQDNNSHYNGNSNGTYPNNNSNNMYQTNNYSSSSSNTMTNGSNNLHSHHRANSPNISSSGSSGLSHSASSFSSSDSSYEMELNRFGSSGTNNNNNSSINNNIEISSGSLMAGSSTTTTALPRERQLPHYQGMYEAKKSIVSTPMGKVMTVKGHHGSSNSVGNRRLWEEDLPGPFTKRRV</sequence>
<gene>
    <name evidence="12" type="ORF">BN980_GECA02s00857g</name>
</gene>
<proteinExistence type="predicted"/>
<comment type="catalytic activity">
    <reaction evidence="7">
        <text>L-threonyl-[protein] + ATP = O-phospho-L-threonyl-[protein] + ADP + H(+)</text>
        <dbReference type="Rhea" id="RHEA:46608"/>
        <dbReference type="Rhea" id="RHEA-COMP:11060"/>
        <dbReference type="Rhea" id="RHEA-COMP:11605"/>
        <dbReference type="ChEBI" id="CHEBI:15378"/>
        <dbReference type="ChEBI" id="CHEBI:30013"/>
        <dbReference type="ChEBI" id="CHEBI:30616"/>
        <dbReference type="ChEBI" id="CHEBI:61977"/>
        <dbReference type="ChEBI" id="CHEBI:456216"/>
        <dbReference type="EC" id="2.7.11.1"/>
    </reaction>
</comment>
<reference evidence="12" key="1">
    <citation type="submission" date="2014-03" db="EMBL/GenBank/DDBJ databases">
        <authorList>
            <person name="Casaregola S."/>
        </authorList>
    </citation>
    <scope>NUCLEOTIDE SEQUENCE [LARGE SCALE GENOMIC DNA]</scope>
    <source>
        <strain evidence="12">CLIB 918</strain>
    </source>
</reference>
<feature type="region of interest" description="Disordered" evidence="10">
    <location>
        <begin position="370"/>
        <end position="514"/>
    </location>
</feature>
<evidence type="ECO:0000256" key="8">
    <source>
        <dbReference type="ARBA" id="ARBA00048679"/>
    </source>
</evidence>
<dbReference type="InterPro" id="IPR017441">
    <property type="entry name" value="Protein_kinase_ATP_BS"/>
</dbReference>
<dbReference type="GO" id="GO:0004674">
    <property type="term" value="F:protein serine/threonine kinase activity"/>
    <property type="evidence" value="ECO:0007669"/>
    <property type="project" value="UniProtKB-KW"/>
</dbReference>
<dbReference type="PROSITE" id="PS50011">
    <property type="entry name" value="PROTEIN_KINASE_DOM"/>
    <property type="match status" value="1"/>
</dbReference>
<dbReference type="Proteomes" id="UP000242525">
    <property type="component" value="Unassembled WGS sequence"/>
</dbReference>
<dbReference type="GO" id="GO:0005524">
    <property type="term" value="F:ATP binding"/>
    <property type="evidence" value="ECO:0007669"/>
    <property type="project" value="UniProtKB-UniRule"/>
</dbReference>
<dbReference type="STRING" id="1173061.A0A0J9X3T6"/>
<evidence type="ECO:0000256" key="9">
    <source>
        <dbReference type="PROSITE-ProRule" id="PRU10141"/>
    </source>
</evidence>
<evidence type="ECO:0000256" key="7">
    <source>
        <dbReference type="ARBA" id="ARBA00047899"/>
    </source>
</evidence>
<keyword evidence="5" id="KW-0418">Kinase</keyword>
<keyword evidence="6 9" id="KW-0067">ATP-binding</keyword>
<evidence type="ECO:0000256" key="10">
    <source>
        <dbReference type="SAM" id="MobiDB-lite"/>
    </source>
</evidence>
<dbReference type="Gene3D" id="1.10.510.10">
    <property type="entry name" value="Transferase(Phosphotransferase) domain 1"/>
    <property type="match status" value="1"/>
</dbReference>
<dbReference type="AlphaFoldDB" id="A0A0J9X3T6"/>
<dbReference type="Gene3D" id="3.30.200.20">
    <property type="entry name" value="Phosphorylase Kinase, domain 1"/>
    <property type="match status" value="1"/>
</dbReference>
<feature type="domain" description="Protein kinase" evidence="11">
    <location>
        <begin position="6"/>
        <end position="294"/>
    </location>
</feature>
<evidence type="ECO:0000313" key="12">
    <source>
        <dbReference type="EMBL" id="CDO51783.1"/>
    </source>
</evidence>
<name>A0A0J9X3T6_GEOCN</name>
<dbReference type="PANTHER" id="PTHR44899">
    <property type="entry name" value="CAMK FAMILY PROTEIN KINASE"/>
    <property type="match status" value="1"/>
</dbReference>
<dbReference type="InterPro" id="IPR051131">
    <property type="entry name" value="NEK_Ser/Thr_kinase_NIMA"/>
</dbReference>
<organism evidence="12 13">
    <name type="scientific">Geotrichum candidum</name>
    <name type="common">Oospora lactis</name>
    <name type="synonym">Dipodascus geotrichum</name>
    <dbReference type="NCBI Taxonomy" id="1173061"/>
    <lineage>
        <taxon>Eukaryota</taxon>
        <taxon>Fungi</taxon>
        <taxon>Dikarya</taxon>
        <taxon>Ascomycota</taxon>
        <taxon>Saccharomycotina</taxon>
        <taxon>Dipodascomycetes</taxon>
        <taxon>Dipodascales</taxon>
        <taxon>Dipodascaceae</taxon>
        <taxon>Geotrichum</taxon>
    </lineage>
</organism>
<evidence type="ECO:0000256" key="3">
    <source>
        <dbReference type="ARBA" id="ARBA00022679"/>
    </source>
</evidence>
<evidence type="ECO:0000256" key="2">
    <source>
        <dbReference type="ARBA" id="ARBA00022527"/>
    </source>
</evidence>
<comment type="caution">
    <text evidence="12">The sequence shown here is derived from an EMBL/GenBank/DDBJ whole genome shotgun (WGS) entry which is preliminary data.</text>
</comment>
<evidence type="ECO:0000313" key="13">
    <source>
        <dbReference type="Proteomes" id="UP000242525"/>
    </source>
</evidence>
<feature type="binding site" evidence="9">
    <location>
        <position position="35"/>
    </location>
    <ligand>
        <name>ATP</name>
        <dbReference type="ChEBI" id="CHEBI:30616"/>
    </ligand>
</feature>
<dbReference type="InterPro" id="IPR000719">
    <property type="entry name" value="Prot_kinase_dom"/>
</dbReference>
<feature type="compositionally biased region" description="Polar residues" evidence="10">
    <location>
        <begin position="380"/>
        <end position="406"/>
    </location>
</feature>
<dbReference type="PROSITE" id="PS00108">
    <property type="entry name" value="PROTEIN_KINASE_ST"/>
    <property type="match status" value="1"/>
</dbReference>
<dbReference type="InterPro" id="IPR008271">
    <property type="entry name" value="Ser/Thr_kinase_AS"/>
</dbReference>
<keyword evidence="13" id="KW-1185">Reference proteome</keyword>
<keyword evidence="3" id="KW-0808">Transferase</keyword>
<feature type="compositionally biased region" description="Polar residues" evidence="10">
    <location>
        <begin position="415"/>
        <end position="447"/>
    </location>
</feature>
<dbReference type="PANTHER" id="PTHR44899:SF3">
    <property type="entry name" value="SERINE_THREONINE-PROTEIN KINASE NEK1"/>
    <property type="match status" value="1"/>
</dbReference>
<feature type="compositionally biased region" description="Low complexity" evidence="10">
    <location>
        <begin position="448"/>
        <end position="484"/>
    </location>
</feature>
<evidence type="ECO:0000256" key="1">
    <source>
        <dbReference type="ARBA" id="ARBA00012513"/>
    </source>
</evidence>
<comment type="catalytic activity">
    <reaction evidence="8">
        <text>L-seryl-[protein] + ATP = O-phospho-L-seryl-[protein] + ADP + H(+)</text>
        <dbReference type="Rhea" id="RHEA:17989"/>
        <dbReference type="Rhea" id="RHEA-COMP:9863"/>
        <dbReference type="Rhea" id="RHEA-COMP:11604"/>
        <dbReference type="ChEBI" id="CHEBI:15378"/>
        <dbReference type="ChEBI" id="CHEBI:29999"/>
        <dbReference type="ChEBI" id="CHEBI:30616"/>
        <dbReference type="ChEBI" id="CHEBI:83421"/>
        <dbReference type="ChEBI" id="CHEBI:456216"/>
        <dbReference type="EC" id="2.7.11.1"/>
    </reaction>
</comment>
<feature type="compositionally biased region" description="Low complexity" evidence="10">
    <location>
        <begin position="493"/>
        <end position="514"/>
    </location>
</feature>
<dbReference type="EMBL" id="CCBN010000002">
    <property type="protein sequence ID" value="CDO51783.1"/>
    <property type="molecule type" value="Genomic_DNA"/>
</dbReference>
<dbReference type="EC" id="2.7.11.1" evidence="1"/>
<evidence type="ECO:0000256" key="5">
    <source>
        <dbReference type="ARBA" id="ARBA00022777"/>
    </source>
</evidence>
<dbReference type="PROSITE" id="PS00107">
    <property type="entry name" value="PROTEIN_KINASE_ATP"/>
    <property type="match status" value="1"/>
</dbReference>
<evidence type="ECO:0000256" key="6">
    <source>
        <dbReference type="ARBA" id="ARBA00022840"/>
    </source>
</evidence>
<dbReference type="SUPFAM" id="SSF56112">
    <property type="entry name" value="Protein kinase-like (PK-like)"/>
    <property type="match status" value="1"/>
</dbReference>
<keyword evidence="2" id="KW-0723">Serine/threonine-protein kinase</keyword>
<protein>
    <recommendedName>
        <fullName evidence="1">non-specific serine/threonine protein kinase</fullName>
        <ecNumber evidence="1">2.7.11.1</ecNumber>
    </recommendedName>
</protein>
<evidence type="ECO:0000256" key="4">
    <source>
        <dbReference type="ARBA" id="ARBA00022741"/>
    </source>
</evidence>
<dbReference type="InterPro" id="IPR011009">
    <property type="entry name" value="Kinase-like_dom_sf"/>
</dbReference>
<dbReference type="CDD" id="cd08217">
    <property type="entry name" value="STKc_Nek2"/>
    <property type="match status" value="1"/>
</dbReference>
<accession>A0A0J9X3T6</accession>